<evidence type="ECO:0000313" key="2">
    <source>
        <dbReference type="Proteomes" id="UP000582231"/>
    </source>
</evidence>
<name>A0A852RE31_9ACTN</name>
<protein>
    <recommendedName>
        <fullName evidence="3">DUF222 domain-containing protein</fullName>
    </recommendedName>
</protein>
<evidence type="ECO:0000313" key="1">
    <source>
        <dbReference type="EMBL" id="NYD31841.1"/>
    </source>
</evidence>
<dbReference type="RefSeq" id="WP_218865822.1">
    <property type="nucleotide sequence ID" value="NZ_BAABEF010000001.1"/>
</dbReference>
<dbReference type="EMBL" id="JACCBF010000001">
    <property type="protein sequence ID" value="NYD31841.1"/>
    <property type="molecule type" value="Genomic_DNA"/>
</dbReference>
<organism evidence="1 2">
    <name type="scientific">Nocardioides kongjuensis</name>
    <dbReference type="NCBI Taxonomy" id="349522"/>
    <lineage>
        <taxon>Bacteria</taxon>
        <taxon>Bacillati</taxon>
        <taxon>Actinomycetota</taxon>
        <taxon>Actinomycetes</taxon>
        <taxon>Propionibacteriales</taxon>
        <taxon>Nocardioidaceae</taxon>
        <taxon>Nocardioides</taxon>
    </lineage>
</organism>
<reference evidence="1 2" key="1">
    <citation type="submission" date="2020-07" db="EMBL/GenBank/DDBJ databases">
        <title>Sequencing the genomes of 1000 actinobacteria strains.</title>
        <authorList>
            <person name="Klenk H.-P."/>
        </authorList>
    </citation>
    <scope>NUCLEOTIDE SEQUENCE [LARGE SCALE GENOMIC DNA]</scope>
    <source>
        <strain evidence="1 2">DSM 19082</strain>
    </source>
</reference>
<comment type="caution">
    <text evidence="1">The sequence shown here is derived from an EMBL/GenBank/DDBJ whole genome shotgun (WGS) entry which is preliminary data.</text>
</comment>
<dbReference type="Proteomes" id="UP000582231">
    <property type="component" value="Unassembled WGS sequence"/>
</dbReference>
<sequence>MTKTTSPETQIAGRHLESVEDLDAVARSLARRAALRDRHAQGLARLMDERTDLRGVHPLADFVDDAIRWSA</sequence>
<evidence type="ECO:0008006" key="3">
    <source>
        <dbReference type="Google" id="ProtNLM"/>
    </source>
</evidence>
<dbReference type="AlphaFoldDB" id="A0A852RE31"/>
<keyword evidence="2" id="KW-1185">Reference proteome</keyword>
<proteinExistence type="predicted"/>
<gene>
    <name evidence="1" type="ORF">BJ958_003387</name>
</gene>
<accession>A0A852RE31</accession>